<dbReference type="Gene3D" id="1.10.8.10">
    <property type="entry name" value="DNA helicase RuvA subunit, C-terminal domain"/>
    <property type="match status" value="1"/>
</dbReference>
<dbReference type="KEGG" id="tng:GSTEN00000352G001"/>
<accession>Q4THV6</accession>
<feature type="non-terminal residue" evidence="2">
    <location>
        <position position="122"/>
    </location>
</feature>
<feature type="compositionally biased region" description="Basic and acidic residues" evidence="1">
    <location>
        <begin position="61"/>
        <end position="72"/>
    </location>
</feature>
<dbReference type="SUPFAM" id="SSF46934">
    <property type="entry name" value="UBA-like"/>
    <property type="match status" value="1"/>
</dbReference>
<feature type="region of interest" description="Disordered" evidence="1">
    <location>
        <begin position="61"/>
        <end position="96"/>
    </location>
</feature>
<reference evidence="2" key="1">
    <citation type="journal article" date="2004" name="Nature">
        <title>Genome duplication in the teleost fish Tetraodon nigroviridis reveals the early vertebrate proto-karyotype.</title>
        <authorList>
            <person name="Jaillon O."/>
            <person name="Aury J.-M."/>
            <person name="Brunet F."/>
            <person name="Petit J.-L."/>
            <person name="Stange-Thomann N."/>
            <person name="Mauceli E."/>
            <person name="Bouneau L."/>
            <person name="Fischer C."/>
            <person name="Ozouf-Costaz C."/>
            <person name="Bernot A."/>
            <person name="Nicaud S."/>
            <person name="Jaffe D."/>
            <person name="Fisher S."/>
            <person name="Lutfalla G."/>
            <person name="Dossat C."/>
            <person name="Segurens B."/>
            <person name="Dasilva C."/>
            <person name="Salanoubat M."/>
            <person name="Levy M."/>
            <person name="Boudet N."/>
            <person name="Castellano S."/>
            <person name="Anthouard V."/>
            <person name="Jubin C."/>
            <person name="Castelli V."/>
            <person name="Katinka M."/>
            <person name="Vacherie B."/>
            <person name="Biemont C."/>
            <person name="Skalli Z."/>
            <person name="Cattolico L."/>
            <person name="Poulain J."/>
            <person name="De Berardinis V."/>
            <person name="Cruaud C."/>
            <person name="Duprat S."/>
            <person name="Brottier P."/>
            <person name="Coutanceau J.-P."/>
            <person name="Gouzy J."/>
            <person name="Parra G."/>
            <person name="Lardier G."/>
            <person name="Chapple C."/>
            <person name="McKernan K.J."/>
            <person name="McEwan P."/>
            <person name="Bosak S."/>
            <person name="Kellis M."/>
            <person name="Volff J.-N."/>
            <person name="Guigo R."/>
            <person name="Zody M.C."/>
            <person name="Mesirov J."/>
            <person name="Lindblad-Toh K."/>
            <person name="Birren B."/>
            <person name="Nusbaum C."/>
            <person name="Kahn D."/>
            <person name="Robinson-Rechavi M."/>
            <person name="Laudet V."/>
            <person name="Schachter V."/>
            <person name="Quetier F."/>
            <person name="Saurin W."/>
            <person name="Scarpelli C."/>
            <person name="Wincker P."/>
            <person name="Lander E.S."/>
            <person name="Weissenbach J."/>
            <person name="Roest Crollius H."/>
        </authorList>
    </citation>
    <scope>NUCLEOTIDE SEQUENCE [LARGE SCALE GENOMIC DNA]</scope>
</reference>
<proteinExistence type="predicted"/>
<evidence type="ECO:0000256" key="1">
    <source>
        <dbReference type="SAM" id="MobiDB-lite"/>
    </source>
</evidence>
<reference evidence="2" key="2">
    <citation type="submission" date="2004-02" db="EMBL/GenBank/DDBJ databases">
        <authorList>
            <consortium name="Genoscope"/>
            <consortium name="Whitehead Institute Centre for Genome Research"/>
        </authorList>
    </citation>
    <scope>NUCLEOTIDE SEQUENCE</scope>
</reference>
<comment type="caution">
    <text evidence="2">The sequence shown here is derived from an EMBL/GenBank/DDBJ whole genome shotgun (WGS) entry which is preliminary data.</text>
</comment>
<dbReference type="AlphaFoldDB" id="Q4THV6"/>
<protein>
    <submittedName>
        <fullName evidence="2">(spotted green pufferfish) hypothetical protein</fullName>
    </submittedName>
</protein>
<dbReference type="InterPro" id="IPR009060">
    <property type="entry name" value="UBA-like_sf"/>
</dbReference>
<organism evidence="2">
    <name type="scientific">Tetraodon nigroviridis</name>
    <name type="common">Spotted green pufferfish</name>
    <name type="synonym">Chelonodon nigroviridis</name>
    <dbReference type="NCBI Taxonomy" id="99883"/>
    <lineage>
        <taxon>Eukaryota</taxon>
        <taxon>Metazoa</taxon>
        <taxon>Chordata</taxon>
        <taxon>Craniata</taxon>
        <taxon>Vertebrata</taxon>
        <taxon>Euteleostomi</taxon>
        <taxon>Actinopterygii</taxon>
        <taxon>Neopterygii</taxon>
        <taxon>Teleostei</taxon>
        <taxon>Neoteleostei</taxon>
        <taxon>Acanthomorphata</taxon>
        <taxon>Eupercaria</taxon>
        <taxon>Tetraodontiformes</taxon>
        <taxon>Tetradontoidea</taxon>
        <taxon>Tetraodontidae</taxon>
        <taxon>Tetraodon</taxon>
    </lineage>
</organism>
<dbReference type="EMBL" id="CAAE01002636">
    <property type="protein sequence ID" value="CAF87526.1"/>
    <property type="molecule type" value="Genomic_DNA"/>
</dbReference>
<sequence>ALSDPSSRLSTSPPPPAIAVPLLEMGFSLRQITKALEATGARGEADAQNITVLAMWMIEHPGTEDERDEPHGRGGVAATDPTRARAPRPRPEEVSGAKLVPGLFWRHRHRHLRDGGRIQRVS</sequence>
<gene>
    <name evidence="2" type="ORF">GSTENG00000352001</name>
</gene>
<dbReference type="OrthoDB" id="8942781at2759"/>
<dbReference type="CDD" id="cd14401">
    <property type="entry name" value="UBA_HERC1"/>
    <property type="match status" value="1"/>
</dbReference>
<name>Q4THV6_TETNG</name>
<evidence type="ECO:0000313" key="2">
    <source>
        <dbReference type="EMBL" id="CAF87526.1"/>
    </source>
</evidence>